<dbReference type="RefSeq" id="WP_099518362.1">
    <property type="nucleotide sequence ID" value="NZ_CP016808.1"/>
</dbReference>
<keyword evidence="3" id="KW-0808">Transferase</keyword>
<evidence type="ECO:0000259" key="6">
    <source>
        <dbReference type="Pfam" id="PF00483"/>
    </source>
</evidence>
<sequence>MVFKAIIPAAGYGTRNLPITKAIPKEMFPINSRPVIDYIVQEAIHAGIKEILIILSRNKTAIMDYFDRSIELEWFLNTHQKSNMLKGIVPPKVSFQYVRQPQALGLGQAVQLGQTFAGDDPFVVLLPDQLCLKQPPPLCKMIKLYEQFKHPVIGLQTVERELLQNYGVISGKQIQAGVYRLDSIVEKPQINPPSHLAVMGRYILTSKIFAALNQLKAENGGELQLTDALNVLIQQDEAYGYVFKEKWYDTSIESEYINAQRCAYKMNKQT</sequence>
<evidence type="ECO:0000256" key="5">
    <source>
        <dbReference type="ARBA" id="ARBA00048128"/>
    </source>
</evidence>
<evidence type="ECO:0000256" key="2">
    <source>
        <dbReference type="ARBA" id="ARBA00012415"/>
    </source>
</evidence>
<evidence type="ECO:0000256" key="3">
    <source>
        <dbReference type="ARBA" id="ARBA00022679"/>
    </source>
</evidence>
<protein>
    <recommendedName>
        <fullName evidence="2">UTP--glucose-1-phosphate uridylyltransferase</fullName>
        <ecNumber evidence="2">2.7.7.9</ecNumber>
    </recommendedName>
</protein>
<dbReference type="Pfam" id="PF00483">
    <property type="entry name" value="NTP_transferase"/>
    <property type="match status" value="1"/>
</dbReference>
<dbReference type="GO" id="GO:0003983">
    <property type="term" value="F:UTP:glucose-1-phosphate uridylyltransferase activity"/>
    <property type="evidence" value="ECO:0007669"/>
    <property type="project" value="UniProtKB-EC"/>
</dbReference>
<gene>
    <name evidence="7" type="ORF">BBD42_12245</name>
</gene>
<evidence type="ECO:0000313" key="7">
    <source>
        <dbReference type="EMBL" id="ANY67150.1"/>
    </source>
</evidence>
<dbReference type="EMBL" id="CP016808">
    <property type="protein sequence ID" value="ANY67150.1"/>
    <property type="molecule type" value="Genomic_DNA"/>
</dbReference>
<evidence type="ECO:0000256" key="4">
    <source>
        <dbReference type="ARBA" id="ARBA00022695"/>
    </source>
</evidence>
<comment type="similarity">
    <text evidence="1">Belongs to the UDPGP type 2 family.</text>
</comment>
<feature type="domain" description="Nucleotidyl transferase" evidence="6">
    <location>
        <begin position="4"/>
        <end position="260"/>
    </location>
</feature>
<reference evidence="7" key="1">
    <citation type="submission" date="2016-08" db="EMBL/GenBank/DDBJ databases">
        <title>Complete Genome Seqeunce of Paenibacillus sp. BIHB 4019 from tea rhizoplane.</title>
        <authorList>
            <person name="Thakur R."/>
            <person name="Swarnkar M.K."/>
            <person name="Gulati A."/>
        </authorList>
    </citation>
    <scope>NUCLEOTIDE SEQUENCE [LARGE SCALE GENOMIC DNA]</scope>
    <source>
        <strain evidence="7">BIHB4019</strain>
    </source>
</reference>
<accession>A0A1B2DHE6</accession>
<dbReference type="SUPFAM" id="SSF53448">
    <property type="entry name" value="Nucleotide-diphospho-sugar transferases"/>
    <property type="match status" value="1"/>
</dbReference>
<keyword evidence="4" id="KW-0548">Nucleotidyltransferase</keyword>
<dbReference type="Gene3D" id="3.90.550.10">
    <property type="entry name" value="Spore Coat Polysaccharide Biosynthesis Protein SpsA, Chain A"/>
    <property type="match status" value="1"/>
</dbReference>
<dbReference type="PANTHER" id="PTHR43197:SF1">
    <property type="entry name" value="UTP--GLUCOSE-1-PHOSPHATE URIDYLYLTRANSFERASE"/>
    <property type="match status" value="1"/>
</dbReference>
<evidence type="ECO:0000256" key="1">
    <source>
        <dbReference type="ARBA" id="ARBA00006890"/>
    </source>
</evidence>
<name>A0A1B2DHE6_9BACL</name>
<comment type="catalytic activity">
    <reaction evidence="5">
        <text>alpha-D-glucose 1-phosphate + UTP + H(+) = UDP-alpha-D-glucose + diphosphate</text>
        <dbReference type="Rhea" id="RHEA:19889"/>
        <dbReference type="ChEBI" id="CHEBI:15378"/>
        <dbReference type="ChEBI" id="CHEBI:33019"/>
        <dbReference type="ChEBI" id="CHEBI:46398"/>
        <dbReference type="ChEBI" id="CHEBI:58601"/>
        <dbReference type="ChEBI" id="CHEBI:58885"/>
        <dbReference type="EC" id="2.7.7.9"/>
    </reaction>
</comment>
<dbReference type="AlphaFoldDB" id="A0A1B2DHE6"/>
<organism evidence="7">
    <name type="scientific">Paenibacillus sp. BIHB 4019</name>
    <dbReference type="NCBI Taxonomy" id="1870819"/>
    <lineage>
        <taxon>Bacteria</taxon>
        <taxon>Bacillati</taxon>
        <taxon>Bacillota</taxon>
        <taxon>Bacilli</taxon>
        <taxon>Bacillales</taxon>
        <taxon>Paenibacillaceae</taxon>
        <taxon>Paenibacillus</taxon>
    </lineage>
</organism>
<dbReference type="InterPro" id="IPR005835">
    <property type="entry name" value="NTP_transferase_dom"/>
</dbReference>
<dbReference type="EC" id="2.7.7.9" evidence="2"/>
<dbReference type="InterPro" id="IPR005771">
    <property type="entry name" value="GalU_uridylyltTrfase_bac/arc"/>
</dbReference>
<proteinExistence type="inferred from homology"/>
<dbReference type="GO" id="GO:0006011">
    <property type="term" value="P:UDP-alpha-D-glucose metabolic process"/>
    <property type="evidence" value="ECO:0007669"/>
    <property type="project" value="InterPro"/>
</dbReference>
<dbReference type="InterPro" id="IPR029044">
    <property type="entry name" value="Nucleotide-diphossugar_trans"/>
</dbReference>
<dbReference type="PANTHER" id="PTHR43197">
    <property type="entry name" value="UTP--GLUCOSE-1-PHOSPHATE URIDYLYLTRANSFERASE"/>
    <property type="match status" value="1"/>
</dbReference>